<keyword evidence="2" id="KW-1185">Reference proteome</keyword>
<dbReference type="OMA" id="MCWATEI"/>
<dbReference type="OrthoDB" id="8012038at2759"/>
<organism evidence="2 3">
    <name type="scientific">Drosophila hydei</name>
    <name type="common">Fruit fly</name>
    <dbReference type="NCBI Taxonomy" id="7224"/>
    <lineage>
        <taxon>Eukaryota</taxon>
        <taxon>Metazoa</taxon>
        <taxon>Ecdysozoa</taxon>
        <taxon>Arthropoda</taxon>
        <taxon>Hexapoda</taxon>
        <taxon>Insecta</taxon>
        <taxon>Pterygota</taxon>
        <taxon>Neoptera</taxon>
        <taxon>Endopterygota</taxon>
        <taxon>Diptera</taxon>
        <taxon>Brachycera</taxon>
        <taxon>Muscomorpha</taxon>
        <taxon>Ephydroidea</taxon>
        <taxon>Drosophilidae</taxon>
        <taxon>Drosophila</taxon>
    </lineage>
</organism>
<dbReference type="KEGG" id="dhe:111594590"/>
<dbReference type="RefSeq" id="XP_023163718.1">
    <property type="nucleotide sequence ID" value="XM_023307950.2"/>
</dbReference>
<feature type="region of interest" description="Disordered" evidence="1">
    <location>
        <begin position="87"/>
        <end position="114"/>
    </location>
</feature>
<gene>
    <name evidence="3" type="primary">LOC111594590</name>
</gene>
<proteinExistence type="predicted"/>
<dbReference type="Proteomes" id="UP000504633">
    <property type="component" value="Unplaced"/>
</dbReference>
<reference evidence="3" key="1">
    <citation type="submission" date="2025-08" db="UniProtKB">
        <authorList>
            <consortium name="RefSeq"/>
        </authorList>
    </citation>
    <scope>IDENTIFICATION</scope>
    <source>
        <strain evidence="3">15085-1641.00</strain>
        <tissue evidence="3">Whole body</tissue>
    </source>
</reference>
<protein>
    <submittedName>
        <fullName evidence="3">Uncharacterized protein LOC111594590</fullName>
    </submittedName>
</protein>
<evidence type="ECO:0000313" key="2">
    <source>
        <dbReference type="Proteomes" id="UP000504633"/>
    </source>
</evidence>
<feature type="region of interest" description="Disordered" evidence="1">
    <location>
        <begin position="43"/>
        <end position="67"/>
    </location>
</feature>
<sequence>MDKEKDKQSDDLLNRIRNELTAIMNENNSNDPKRRISFEDIMNPTPLPIKLQDKSEKKKKTSNKSQIYHNPQSHRLSIGGKTITMKPSSERMTAGQEQASEASSSSSAMGTSSATSLRAMLPKLDHSVTADFLQSNSAKSIDEDMQKMQLELAQSYQLFQGIGEKFDSINFGSLKSRIHNLRINNMTNEMGKVTTSELQKMFESSFLQNRLDKLTKNVSEDFRQHPGEFGDIPELSNFFQACTQLEHGLDTLKQQRQRTNELEQRLCWATEIAYDRMEEIRNSVGDNPETNF</sequence>
<accession>A0A6J1LEA3</accession>
<evidence type="ECO:0000313" key="3">
    <source>
        <dbReference type="RefSeq" id="XP_023163718.1"/>
    </source>
</evidence>
<name>A0A6J1LEA3_DROHY</name>
<feature type="compositionally biased region" description="Low complexity" evidence="1">
    <location>
        <begin position="94"/>
        <end position="114"/>
    </location>
</feature>
<dbReference type="AlphaFoldDB" id="A0A6J1LEA3"/>
<dbReference type="GeneID" id="111594590"/>
<evidence type="ECO:0000256" key="1">
    <source>
        <dbReference type="SAM" id="MobiDB-lite"/>
    </source>
</evidence>